<evidence type="ECO:0000259" key="1">
    <source>
        <dbReference type="PROSITE" id="PS51819"/>
    </source>
</evidence>
<gene>
    <name evidence="2" type="ORF">H8712_09730</name>
</gene>
<protein>
    <submittedName>
        <fullName evidence="2">VOC family protein</fullName>
    </submittedName>
</protein>
<dbReference type="InterPro" id="IPR025870">
    <property type="entry name" value="Glyoxalase-like_dom"/>
</dbReference>
<reference evidence="2 3" key="1">
    <citation type="submission" date="2020-08" db="EMBL/GenBank/DDBJ databases">
        <title>Genome public.</title>
        <authorList>
            <person name="Liu C."/>
            <person name="Sun Q."/>
        </authorList>
    </citation>
    <scope>NUCLEOTIDE SEQUENCE [LARGE SCALE GENOMIC DNA]</scope>
    <source>
        <strain evidence="2 3">3_YM_SP_D4_24.mj</strain>
    </source>
</reference>
<accession>A0ABR7PBT7</accession>
<dbReference type="Pfam" id="PF12681">
    <property type="entry name" value="Glyoxalase_2"/>
    <property type="match status" value="1"/>
</dbReference>
<comment type="caution">
    <text evidence="2">The sequence shown here is derived from an EMBL/GenBank/DDBJ whole genome shotgun (WGS) entry which is preliminary data.</text>
</comment>
<evidence type="ECO:0000313" key="2">
    <source>
        <dbReference type="EMBL" id="MBC8628887.1"/>
    </source>
</evidence>
<evidence type="ECO:0000313" key="3">
    <source>
        <dbReference type="Proteomes" id="UP000661649"/>
    </source>
</evidence>
<dbReference type="SUPFAM" id="SSF54593">
    <property type="entry name" value="Glyoxalase/Bleomycin resistance protein/Dihydroxybiphenyl dioxygenase"/>
    <property type="match status" value="1"/>
</dbReference>
<dbReference type="EMBL" id="JACRTP010000003">
    <property type="protein sequence ID" value="MBC8628887.1"/>
    <property type="molecule type" value="Genomic_DNA"/>
</dbReference>
<dbReference type="Proteomes" id="UP000661649">
    <property type="component" value="Unassembled WGS sequence"/>
</dbReference>
<keyword evidence="3" id="KW-1185">Reference proteome</keyword>
<dbReference type="RefSeq" id="WP_187558720.1">
    <property type="nucleotide sequence ID" value="NZ_JACRTP010000003.1"/>
</dbReference>
<name>A0ABR7PBT7_9FIRM</name>
<proteinExistence type="predicted"/>
<dbReference type="InterPro" id="IPR029068">
    <property type="entry name" value="Glyas_Bleomycin-R_OHBP_Dase"/>
</dbReference>
<dbReference type="PROSITE" id="PS51819">
    <property type="entry name" value="VOC"/>
    <property type="match status" value="1"/>
</dbReference>
<sequence length="120" mass="14340">MRLKNVLIIVTDIDKSKRFYHDIFGLEVVLDNNETVILTEGLVLQQKKIWQDFLKKEVKQKNHASELYFEERDIEKFVKKLEQLYPEVEYVNKLMKNDFGKKIVRFYDLDGNLIEVGTPM</sequence>
<organism evidence="2 3">
    <name type="scientific">Blautia stercoris</name>
    <dbReference type="NCBI Taxonomy" id="871664"/>
    <lineage>
        <taxon>Bacteria</taxon>
        <taxon>Bacillati</taxon>
        <taxon>Bacillota</taxon>
        <taxon>Clostridia</taxon>
        <taxon>Lachnospirales</taxon>
        <taxon>Lachnospiraceae</taxon>
        <taxon>Blautia</taxon>
    </lineage>
</organism>
<dbReference type="Gene3D" id="3.10.180.10">
    <property type="entry name" value="2,3-Dihydroxybiphenyl 1,2-Dioxygenase, domain 1"/>
    <property type="match status" value="1"/>
</dbReference>
<dbReference type="InterPro" id="IPR037523">
    <property type="entry name" value="VOC_core"/>
</dbReference>
<feature type="domain" description="VOC" evidence="1">
    <location>
        <begin position="2"/>
        <end position="119"/>
    </location>
</feature>